<sequence length="155" mass="17744">MLIHLHHQDLFIHGLLGFYGVGRPISVGGRPIIYHVPFCYCDFIYPCYESFSSSRADLHPPRKRFRDSISPGDSIEEDIHTDVLEDIEANATAIEVVVDRYMEVGLDVTARIDILDVMYMPDAVERLEQVEEGLKDIYDHVIEIPRDTSSKDRGH</sequence>
<organism evidence="1">
    <name type="scientific">Tanacetum cinerariifolium</name>
    <name type="common">Dalmatian daisy</name>
    <name type="synonym">Chrysanthemum cinerariifolium</name>
    <dbReference type="NCBI Taxonomy" id="118510"/>
    <lineage>
        <taxon>Eukaryota</taxon>
        <taxon>Viridiplantae</taxon>
        <taxon>Streptophyta</taxon>
        <taxon>Embryophyta</taxon>
        <taxon>Tracheophyta</taxon>
        <taxon>Spermatophyta</taxon>
        <taxon>Magnoliopsida</taxon>
        <taxon>eudicotyledons</taxon>
        <taxon>Gunneridae</taxon>
        <taxon>Pentapetalae</taxon>
        <taxon>asterids</taxon>
        <taxon>campanulids</taxon>
        <taxon>Asterales</taxon>
        <taxon>Asteraceae</taxon>
        <taxon>Asteroideae</taxon>
        <taxon>Anthemideae</taxon>
        <taxon>Anthemidinae</taxon>
        <taxon>Tanacetum</taxon>
    </lineage>
</organism>
<comment type="caution">
    <text evidence="1">The sequence shown here is derived from an EMBL/GenBank/DDBJ whole genome shotgun (WGS) entry which is preliminary data.</text>
</comment>
<name>A0A699Q3M8_TANCI</name>
<gene>
    <name evidence="1" type="ORF">Tci_831221</name>
</gene>
<proteinExistence type="predicted"/>
<accession>A0A699Q3M8</accession>
<protein>
    <submittedName>
        <fullName evidence="1">Uncharacterized protein</fullName>
    </submittedName>
</protein>
<reference evidence="1" key="1">
    <citation type="journal article" date="2019" name="Sci. Rep.">
        <title>Draft genome of Tanacetum cinerariifolium, the natural source of mosquito coil.</title>
        <authorList>
            <person name="Yamashiro T."/>
            <person name="Shiraishi A."/>
            <person name="Satake H."/>
            <person name="Nakayama K."/>
        </authorList>
    </citation>
    <scope>NUCLEOTIDE SEQUENCE</scope>
</reference>
<dbReference type="AlphaFoldDB" id="A0A699Q3M8"/>
<evidence type="ECO:0000313" key="1">
    <source>
        <dbReference type="EMBL" id="GFC59251.1"/>
    </source>
</evidence>
<dbReference type="EMBL" id="BKCJ010980766">
    <property type="protein sequence ID" value="GFC59251.1"/>
    <property type="molecule type" value="Genomic_DNA"/>
</dbReference>